<gene>
    <name evidence="2" type="ORF">S01H4_34228</name>
</gene>
<evidence type="ECO:0000313" key="2">
    <source>
        <dbReference type="EMBL" id="GAG85907.1"/>
    </source>
</evidence>
<dbReference type="AlphaFoldDB" id="X1BXP9"/>
<accession>X1BXP9</accession>
<sequence>LCIYDKDAQIEDVKGGDDSTYRETHRRHGWDGESQRRRVEWRLSGRGLEFVNHHGDVLDLRNPATLADQTKLDQVWAVLCAKKRLIETGSSTRRERCAVDERWSAVASVVDRPAVSSDWRQLRIPQADAHQEAVRRSRRDMIRAADRMAALHGSDAPPAASALYVVSTMTDDEKRKSAEYRRRYAAKRSAFMGPEMRSARPRFDIVVGAAVSGSAPSLPNLETDCKRKKPDGGPFLPPGVNRM</sequence>
<name>X1BXP9_9ZZZZ</name>
<feature type="region of interest" description="Disordered" evidence="1">
    <location>
        <begin position="220"/>
        <end position="243"/>
    </location>
</feature>
<evidence type="ECO:0000256" key="1">
    <source>
        <dbReference type="SAM" id="MobiDB-lite"/>
    </source>
</evidence>
<comment type="caution">
    <text evidence="2">The sequence shown here is derived from an EMBL/GenBank/DDBJ whole genome shotgun (WGS) entry which is preliminary data.</text>
</comment>
<proteinExistence type="predicted"/>
<reference evidence="2" key="1">
    <citation type="journal article" date="2014" name="Front. Microbiol.">
        <title>High frequency of phylogenetically diverse reductive dehalogenase-homologous genes in deep subseafloor sedimentary metagenomes.</title>
        <authorList>
            <person name="Kawai M."/>
            <person name="Futagami T."/>
            <person name="Toyoda A."/>
            <person name="Takaki Y."/>
            <person name="Nishi S."/>
            <person name="Hori S."/>
            <person name="Arai W."/>
            <person name="Tsubouchi T."/>
            <person name="Morono Y."/>
            <person name="Uchiyama I."/>
            <person name="Ito T."/>
            <person name="Fujiyama A."/>
            <person name="Inagaki F."/>
            <person name="Takami H."/>
        </authorList>
    </citation>
    <scope>NUCLEOTIDE SEQUENCE</scope>
    <source>
        <strain evidence="2">Expedition CK06-06</strain>
    </source>
</reference>
<protein>
    <submittedName>
        <fullName evidence="2">Uncharacterized protein</fullName>
    </submittedName>
</protein>
<organism evidence="2">
    <name type="scientific">marine sediment metagenome</name>
    <dbReference type="NCBI Taxonomy" id="412755"/>
    <lineage>
        <taxon>unclassified sequences</taxon>
        <taxon>metagenomes</taxon>
        <taxon>ecological metagenomes</taxon>
    </lineage>
</organism>
<dbReference type="EMBL" id="BART01018100">
    <property type="protein sequence ID" value="GAG85907.1"/>
    <property type="molecule type" value="Genomic_DNA"/>
</dbReference>
<feature type="non-terminal residue" evidence="2">
    <location>
        <position position="1"/>
    </location>
</feature>